<dbReference type="AlphaFoldDB" id="A0A210PR06"/>
<dbReference type="EMBL" id="NEDP02005553">
    <property type="protein sequence ID" value="OWF38894.1"/>
    <property type="molecule type" value="Genomic_DNA"/>
</dbReference>
<keyword evidence="1" id="KW-0175">Coiled coil</keyword>
<evidence type="ECO:0000313" key="2">
    <source>
        <dbReference type="EMBL" id="OWF38894.1"/>
    </source>
</evidence>
<gene>
    <name evidence="2" type="ORF">KP79_PYT23637</name>
</gene>
<reference evidence="2 3" key="1">
    <citation type="journal article" date="2017" name="Nat. Ecol. Evol.">
        <title>Scallop genome provides insights into evolution of bilaterian karyotype and development.</title>
        <authorList>
            <person name="Wang S."/>
            <person name="Zhang J."/>
            <person name="Jiao W."/>
            <person name="Li J."/>
            <person name="Xun X."/>
            <person name="Sun Y."/>
            <person name="Guo X."/>
            <person name="Huan P."/>
            <person name="Dong B."/>
            <person name="Zhang L."/>
            <person name="Hu X."/>
            <person name="Sun X."/>
            <person name="Wang J."/>
            <person name="Zhao C."/>
            <person name="Wang Y."/>
            <person name="Wang D."/>
            <person name="Huang X."/>
            <person name="Wang R."/>
            <person name="Lv J."/>
            <person name="Li Y."/>
            <person name="Zhang Z."/>
            <person name="Liu B."/>
            <person name="Lu W."/>
            <person name="Hui Y."/>
            <person name="Liang J."/>
            <person name="Zhou Z."/>
            <person name="Hou R."/>
            <person name="Li X."/>
            <person name="Liu Y."/>
            <person name="Li H."/>
            <person name="Ning X."/>
            <person name="Lin Y."/>
            <person name="Zhao L."/>
            <person name="Xing Q."/>
            <person name="Dou J."/>
            <person name="Li Y."/>
            <person name="Mao J."/>
            <person name="Guo H."/>
            <person name="Dou H."/>
            <person name="Li T."/>
            <person name="Mu C."/>
            <person name="Jiang W."/>
            <person name="Fu Q."/>
            <person name="Fu X."/>
            <person name="Miao Y."/>
            <person name="Liu J."/>
            <person name="Yu Q."/>
            <person name="Li R."/>
            <person name="Liao H."/>
            <person name="Li X."/>
            <person name="Kong Y."/>
            <person name="Jiang Z."/>
            <person name="Chourrout D."/>
            <person name="Li R."/>
            <person name="Bao Z."/>
        </authorList>
    </citation>
    <scope>NUCLEOTIDE SEQUENCE [LARGE SCALE GENOMIC DNA]</scope>
    <source>
        <strain evidence="2 3">PY_sf001</strain>
    </source>
</reference>
<dbReference type="OrthoDB" id="6106288at2759"/>
<accession>A0A210PR06</accession>
<comment type="caution">
    <text evidence="2">The sequence shown here is derived from an EMBL/GenBank/DDBJ whole genome shotgun (WGS) entry which is preliminary data.</text>
</comment>
<feature type="coiled-coil region" evidence="1">
    <location>
        <begin position="9"/>
        <end position="227"/>
    </location>
</feature>
<protein>
    <submittedName>
        <fullName evidence="2">Uncharacterized protein</fullName>
    </submittedName>
</protein>
<evidence type="ECO:0000256" key="1">
    <source>
        <dbReference type="SAM" id="Coils"/>
    </source>
</evidence>
<organism evidence="2 3">
    <name type="scientific">Mizuhopecten yessoensis</name>
    <name type="common">Japanese scallop</name>
    <name type="synonym">Patinopecten yessoensis</name>
    <dbReference type="NCBI Taxonomy" id="6573"/>
    <lineage>
        <taxon>Eukaryota</taxon>
        <taxon>Metazoa</taxon>
        <taxon>Spiralia</taxon>
        <taxon>Lophotrochozoa</taxon>
        <taxon>Mollusca</taxon>
        <taxon>Bivalvia</taxon>
        <taxon>Autobranchia</taxon>
        <taxon>Pteriomorphia</taxon>
        <taxon>Pectinida</taxon>
        <taxon>Pectinoidea</taxon>
        <taxon>Pectinidae</taxon>
        <taxon>Mizuhopecten</taxon>
    </lineage>
</organism>
<proteinExistence type="predicted"/>
<name>A0A210PR06_MIZYE</name>
<feature type="coiled-coil region" evidence="1">
    <location>
        <begin position="326"/>
        <end position="360"/>
    </location>
</feature>
<evidence type="ECO:0000313" key="3">
    <source>
        <dbReference type="Proteomes" id="UP000242188"/>
    </source>
</evidence>
<dbReference type="Proteomes" id="UP000242188">
    <property type="component" value="Unassembled WGS sequence"/>
</dbReference>
<dbReference type="STRING" id="6573.A0A210PR06"/>
<keyword evidence="3" id="KW-1185">Reference proteome</keyword>
<sequence length="443" mass="52136">MHPHMTAEAERMLVKLRAMQSEMDNAQLECKSKDSSIAQSICERERLAERIRDEEVNHQRNKRQLMDEIIALKKTRDALEHDMSNKDAQVSEARRELDMSATAIRNAELKISTLKTQLDQRTEQHKMTQIALDEKRSECLSTETQLREIEEKYYNNTVQIQDKLSNDLREEIRLLRQKLKETEMNADHDRYLKSKMSEDSTNLARENALLEQKLQELESRFIREKEIRESQETRHGSHVSELVQLRDKEKEARFELQHTQDLLRKEQERNRLYSEKLVKQEAVATSLDLSVNTSRSRITELESYQSGVEHENAQLRKDKTLLVDHVSDLQRKLETKDRDINTLRSQMHLMESKVQELQHLKQMESSVHTQKWEEFEKLAESMRNLSHTMSTTGTSSSNVLHVYMLHGMKFKQHFYESVHEGEQCVASRIGTRYPGVPVRRPAD</sequence>